<protein>
    <submittedName>
        <fullName evidence="2">Uncharacterized protein</fullName>
    </submittedName>
</protein>
<organism evidence="2 3">
    <name type="scientific">Dreissena polymorpha</name>
    <name type="common">Zebra mussel</name>
    <name type="synonym">Mytilus polymorpha</name>
    <dbReference type="NCBI Taxonomy" id="45954"/>
    <lineage>
        <taxon>Eukaryota</taxon>
        <taxon>Metazoa</taxon>
        <taxon>Spiralia</taxon>
        <taxon>Lophotrochozoa</taxon>
        <taxon>Mollusca</taxon>
        <taxon>Bivalvia</taxon>
        <taxon>Autobranchia</taxon>
        <taxon>Heteroconchia</taxon>
        <taxon>Euheterodonta</taxon>
        <taxon>Imparidentia</taxon>
        <taxon>Neoheterodontei</taxon>
        <taxon>Myida</taxon>
        <taxon>Dreissenoidea</taxon>
        <taxon>Dreissenidae</taxon>
        <taxon>Dreissena</taxon>
    </lineage>
</organism>
<feature type="compositionally biased region" description="Polar residues" evidence="1">
    <location>
        <begin position="59"/>
        <end position="77"/>
    </location>
</feature>
<comment type="caution">
    <text evidence="2">The sequence shown here is derived from an EMBL/GenBank/DDBJ whole genome shotgun (WGS) entry which is preliminary data.</text>
</comment>
<dbReference type="Proteomes" id="UP000828390">
    <property type="component" value="Unassembled WGS sequence"/>
</dbReference>
<feature type="region of interest" description="Disordered" evidence="1">
    <location>
        <begin position="1"/>
        <end position="32"/>
    </location>
</feature>
<proteinExistence type="predicted"/>
<evidence type="ECO:0000313" key="2">
    <source>
        <dbReference type="EMBL" id="KAH3791520.1"/>
    </source>
</evidence>
<name>A0A9D4F7U7_DREPO</name>
<gene>
    <name evidence="2" type="ORF">DPMN_145008</name>
</gene>
<reference evidence="2" key="2">
    <citation type="submission" date="2020-11" db="EMBL/GenBank/DDBJ databases">
        <authorList>
            <person name="McCartney M.A."/>
            <person name="Auch B."/>
            <person name="Kono T."/>
            <person name="Mallez S."/>
            <person name="Becker A."/>
            <person name="Gohl D.M."/>
            <person name="Silverstein K.A.T."/>
            <person name="Koren S."/>
            <person name="Bechman K.B."/>
            <person name="Herman A."/>
            <person name="Abrahante J.E."/>
            <person name="Garbe J."/>
        </authorList>
    </citation>
    <scope>NUCLEOTIDE SEQUENCE</scope>
    <source>
        <strain evidence="2">Duluth1</strain>
        <tissue evidence="2">Whole animal</tissue>
    </source>
</reference>
<evidence type="ECO:0000313" key="3">
    <source>
        <dbReference type="Proteomes" id="UP000828390"/>
    </source>
</evidence>
<accession>A0A9D4F7U7</accession>
<dbReference type="EMBL" id="JAIWYP010000007">
    <property type="protein sequence ID" value="KAH3791520.1"/>
    <property type="molecule type" value="Genomic_DNA"/>
</dbReference>
<feature type="region of interest" description="Disordered" evidence="1">
    <location>
        <begin position="45"/>
        <end position="77"/>
    </location>
</feature>
<reference evidence="2" key="1">
    <citation type="journal article" date="2019" name="bioRxiv">
        <title>The Genome of the Zebra Mussel, Dreissena polymorpha: A Resource for Invasive Species Research.</title>
        <authorList>
            <person name="McCartney M.A."/>
            <person name="Auch B."/>
            <person name="Kono T."/>
            <person name="Mallez S."/>
            <person name="Zhang Y."/>
            <person name="Obille A."/>
            <person name="Becker A."/>
            <person name="Abrahante J.E."/>
            <person name="Garbe J."/>
            <person name="Badalamenti J.P."/>
            <person name="Herman A."/>
            <person name="Mangelson H."/>
            <person name="Liachko I."/>
            <person name="Sullivan S."/>
            <person name="Sone E.D."/>
            <person name="Koren S."/>
            <person name="Silverstein K.A.T."/>
            <person name="Beckman K.B."/>
            <person name="Gohl D.M."/>
        </authorList>
    </citation>
    <scope>NUCLEOTIDE SEQUENCE</scope>
    <source>
        <strain evidence="2">Duluth1</strain>
        <tissue evidence="2">Whole animal</tissue>
    </source>
</reference>
<sequence length="77" mass="8231">MFTGIEASVEDTHSPESIQESEPLTIQQAGADHIESTGCITVLLESMSTDATEDEEPASLSNGLRQPNPQGMNLNKT</sequence>
<keyword evidence="3" id="KW-1185">Reference proteome</keyword>
<dbReference type="AlphaFoldDB" id="A0A9D4F7U7"/>
<feature type="compositionally biased region" description="Polar residues" evidence="1">
    <location>
        <begin position="15"/>
        <end position="28"/>
    </location>
</feature>
<evidence type="ECO:0000256" key="1">
    <source>
        <dbReference type="SAM" id="MobiDB-lite"/>
    </source>
</evidence>